<evidence type="ECO:0000259" key="1">
    <source>
        <dbReference type="Pfam" id="PF10276"/>
    </source>
</evidence>
<proteinExistence type="predicted"/>
<organism evidence="2">
    <name type="scientific">Micromonas pusilla</name>
    <name type="common">Picoplanktonic green alga</name>
    <name type="synonym">Chromulina pusilla</name>
    <dbReference type="NCBI Taxonomy" id="38833"/>
    <lineage>
        <taxon>Eukaryota</taxon>
        <taxon>Viridiplantae</taxon>
        <taxon>Chlorophyta</taxon>
        <taxon>Mamiellophyceae</taxon>
        <taxon>Mamiellales</taxon>
        <taxon>Mamiellaceae</taxon>
        <taxon>Micromonas</taxon>
    </lineage>
</organism>
<gene>
    <name evidence="2" type="ORF">MSP1404_LOCUS8845</name>
</gene>
<dbReference type="EMBL" id="HBEV01011404">
    <property type="protein sequence ID" value="CAD8591441.1"/>
    <property type="molecule type" value="Transcribed_RNA"/>
</dbReference>
<feature type="domain" description="Zinc finger CHCC-type" evidence="1">
    <location>
        <begin position="87"/>
        <end position="134"/>
    </location>
</feature>
<dbReference type="InterPro" id="IPR019401">
    <property type="entry name" value="Znf_CHCC"/>
</dbReference>
<accession>A0A7S0KSM0</accession>
<dbReference type="Gene3D" id="2.60.260.40">
    <property type="entry name" value="q5lls5 like domains"/>
    <property type="match status" value="1"/>
</dbReference>
<reference evidence="2" key="1">
    <citation type="submission" date="2021-01" db="EMBL/GenBank/DDBJ databases">
        <authorList>
            <person name="Corre E."/>
            <person name="Pelletier E."/>
            <person name="Niang G."/>
            <person name="Scheremetjew M."/>
            <person name="Finn R."/>
            <person name="Kale V."/>
            <person name="Holt S."/>
            <person name="Cochrane G."/>
            <person name="Meng A."/>
            <person name="Brown T."/>
            <person name="Cohen L."/>
        </authorList>
    </citation>
    <scope>NUCLEOTIDE SEQUENCE</scope>
    <source>
        <strain evidence="2">CCMP494</strain>
    </source>
</reference>
<name>A0A7S0KSM0_MICPS</name>
<dbReference type="Pfam" id="PF10276">
    <property type="entry name" value="zf-CHCC"/>
    <property type="match status" value="1"/>
</dbReference>
<protein>
    <recommendedName>
        <fullName evidence="1">Zinc finger CHCC-type domain-containing protein</fullName>
    </recommendedName>
</protein>
<dbReference type="AlphaFoldDB" id="A0A7S0KSM0"/>
<evidence type="ECO:0000313" key="2">
    <source>
        <dbReference type="EMBL" id="CAD8591441.1"/>
    </source>
</evidence>
<sequence length="138" mass="15260">MALRRAAALIARLPSTAAHARFAPAAAVHSRDMSGGLERFREGQPVQTKRPAYDERDTAHTDKWLEAAVPSPMEMINEIEPIPIHADRVSCKSKGACMDRYGERVGLGAPNTYYQLNSTTKDAPVKCKYCGLRFYGVH</sequence>